<evidence type="ECO:0000313" key="3">
    <source>
        <dbReference type="EMBL" id="ALA66744.1"/>
    </source>
</evidence>
<keyword evidence="4" id="KW-1185">Reference proteome</keyword>
<gene>
    <name evidence="3" type="ORF">CLAC_02260</name>
</gene>
<reference evidence="3 4" key="1">
    <citation type="submission" date="2013-10" db="EMBL/GenBank/DDBJ databases">
        <title>Complete genome sequence of Corynebacterium lactis DSM 45799(T), isolated from raw cow milk.</title>
        <authorList>
            <person name="Ruckert C."/>
            <person name="Albersmeier A."/>
            <person name="Lipski A."/>
            <person name="Kalinowski J."/>
        </authorList>
    </citation>
    <scope>NUCLEOTIDE SEQUENCE [LARGE SCALE GENOMIC DNA]</scope>
    <source>
        <strain evidence="3 4">RW2-5</strain>
    </source>
</reference>
<feature type="compositionally biased region" description="Acidic residues" evidence="2">
    <location>
        <begin position="299"/>
        <end position="339"/>
    </location>
</feature>
<dbReference type="AlphaFoldDB" id="A0A0K2GY88"/>
<protein>
    <submittedName>
        <fullName evidence="3">Uncharacterized protein</fullName>
    </submittedName>
</protein>
<dbReference type="STRING" id="1408189.CLAC_02260"/>
<evidence type="ECO:0000256" key="1">
    <source>
        <dbReference type="SAM" id="Coils"/>
    </source>
</evidence>
<feature type="coiled-coil region" evidence="1">
    <location>
        <begin position="103"/>
        <end position="130"/>
    </location>
</feature>
<sequence length="393" mass="40249">MQILGRADRIGHRHGMGKVGSRAGEVVDKANRANGWKRSALSVFADIVGLIVGMTSLARTFNFEGMSGAGADGAKQCCDSAASECQRQDESGADCGASNAECAKQIEQMLEHCEQQFEQMAKLMEVLLEKLEPLADDPEVGPQAAGIANSVGNGLVDSGAQLYQARNDCMEACLAQACTDTESAIVSEPPVPPAPVESSPVVIPVVVPAGATVGATVGTQAPAAECAPTLLREACGDAAGGLLTGGATAPAMAGTITGSVEAGITGSLKLGASAALATEAFVGAFTDSLLDFEMPCPEPEPEPCPEPEPEPCPEPEPEPVPEPCPEPEPEPCPEPEPEPAPEPAPPAEKLEHMGATQGQAPVEPAEAAVEEKSRFNDAAETPNTINAPAAGEW</sequence>
<proteinExistence type="predicted"/>
<feature type="region of interest" description="Disordered" evidence="2">
    <location>
        <begin position="292"/>
        <end position="393"/>
    </location>
</feature>
<name>A0A0K2GY88_9CORY</name>
<accession>A0A0K2GY88</accession>
<evidence type="ECO:0000313" key="4">
    <source>
        <dbReference type="Proteomes" id="UP000058446"/>
    </source>
</evidence>
<dbReference type="KEGG" id="clw:CLAC_02260"/>
<dbReference type="PATRIC" id="fig|1408189.4.peg.448"/>
<dbReference type="EMBL" id="CP006841">
    <property type="protein sequence ID" value="ALA66744.1"/>
    <property type="molecule type" value="Genomic_DNA"/>
</dbReference>
<dbReference type="Proteomes" id="UP000058446">
    <property type="component" value="Chromosome"/>
</dbReference>
<organism evidence="3 4">
    <name type="scientific">Corynebacterium lactis RW2-5</name>
    <dbReference type="NCBI Taxonomy" id="1408189"/>
    <lineage>
        <taxon>Bacteria</taxon>
        <taxon>Bacillati</taxon>
        <taxon>Actinomycetota</taxon>
        <taxon>Actinomycetes</taxon>
        <taxon>Mycobacteriales</taxon>
        <taxon>Corynebacteriaceae</taxon>
        <taxon>Corynebacterium</taxon>
    </lineage>
</organism>
<keyword evidence="1" id="KW-0175">Coiled coil</keyword>
<evidence type="ECO:0000256" key="2">
    <source>
        <dbReference type="SAM" id="MobiDB-lite"/>
    </source>
</evidence>